<evidence type="ECO:0000313" key="2">
    <source>
        <dbReference type="Proteomes" id="UP000306319"/>
    </source>
</evidence>
<protein>
    <submittedName>
        <fullName evidence="1">DUF3989 domain-containing protein</fullName>
    </submittedName>
</protein>
<sequence>MTKNKSPLARLIDWVWREPKGKVGTKLKQVCDDMPHKQRLMVVTMLLSAFVLIAFFVFGHACYKIGAKRAVFEYEVEHLYNLDLPEHSVKDTVCSLEKFYIPTDSAYDDTGVESED</sequence>
<reference evidence="1" key="1">
    <citation type="submission" date="2019-04" db="EMBL/GenBank/DDBJ databases">
        <title>Microbes associate with the intestines of laboratory mice.</title>
        <authorList>
            <person name="Navarre W."/>
            <person name="Wong E."/>
            <person name="Huang K."/>
            <person name="Tropini C."/>
            <person name="Ng K."/>
            <person name="Yu B."/>
        </authorList>
    </citation>
    <scope>NUCLEOTIDE SEQUENCE</scope>
    <source>
        <strain evidence="1">NM04_E33</strain>
    </source>
</reference>
<accession>A0AC61RNN2</accession>
<keyword evidence="2" id="KW-1185">Reference proteome</keyword>
<comment type="caution">
    <text evidence="1">The sequence shown here is derived from an EMBL/GenBank/DDBJ whole genome shotgun (WGS) entry which is preliminary data.</text>
</comment>
<gene>
    <name evidence="1" type="ORF">E5331_01380</name>
</gene>
<name>A0AC61RNN2_9BACT</name>
<organism evidence="1 2">
    <name type="scientific">Lepagella muris</name>
    <dbReference type="NCBI Taxonomy" id="3032870"/>
    <lineage>
        <taxon>Bacteria</taxon>
        <taxon>Pseudomonadati</taxon>
        <taxon>Bacteroidota</taxon>
        <taxon>Bacteroidia</taxon>
        <taxon>Bacteroidales</taxon>
        <taxon>Muribaculaceae</taxon>
        <taxon>Lepagella</taxon>
    </lineage>
</organism>
<dbReference type="Proteomes" id="UP000306319">
    <property type="component" value="Unassembled WGS sequence"/>
</dbReference>
<proteinExistence type="predicted"/>
<dbReference type="EMBL" id="SRYB01000001">
    <property type="protein sequence ID" value="TGY81060.1"/>
    <property type="molecule type" value="Genomic_DNA"/>
</dbReference>
<evidence type="ECO:0000313" key="1">
    <source>
        <dbReference type="EMBL" id="TGY81060.1"/>
    </source>
</evidence>